<comment type="caution">
    <text evidence="2">The sequence shown here is derived from an EMBL/GenBank/DDBJ whole genome shotgun (WGS) entry which is preliminary data.</text>
</comment>
<dbReference type="EMBL" id="JAUGQQ010000004">
    <property type="protein sequence ID" value="MDN3724439.1"/>
    <property type="molecule type" value="Genomic_DNA"/>
</dbReference>
<feature type="region of interest" description="Disordered" evidence="1">
    <location>
        <begin position="155"/>
        <end position="179"/>
    </location>
</feature>
<name>A0ABT8DI34_9FLAO</name>
<dbReference type="Proteomes" id="UP001244787">
    <property type="component" value="Unassembled WGS sequence"/>
</dbReference>
<dbReference type="RefSeq" id="WP_290254523.1">
    <property type="nucleotide sequence ID" value="NZ_JAUGQQ010000004.1"/>
</dbReference>
<reference evidence="2 3" key="1">
    <citation type="submission" date="2023-06" db="EMBL/GenBank/DDBJ databases">
        <authorList>
            <person name="Ye Y.-Q."/>
            <person name="Du Z.-J."/>
        </authorList>
    </citation>
    <scope>NUCLEOTIDE SEQUENCE [LARGE SCALE GENOMIC DNA]</scope>
    <source>
        <strain evidence="2 3">SDUM287046</strain>
    </source>
</reference>
<evidence type="ECO:0000256" key="1">
    <source>
        <dbReference type="SAM" id="MobiDB-lite"/>
    </source>
</evidence>
<accession>A0ABT8DI34</accession>
<gene>
    <name evidence="2" type="ORF">QRD02_08590</name>
</gene>
<keyword evidence="3" id="KW-1185">Reference proteome</keyword>
<evidence type="ECO:0000313" key="3">
    <source>
        <dbReference type="Proteomes" id="UP001244787"/>
    </source>
</evidence>
<organism evidence="2 3">
    <name type="scientific">Aequorivita aurantiaca</name>
    <dbReference type="NCBI Taxonomy" id="3053356"/>
    <lineage>
        <taxon>Bacteria</taxon>
        <taxon>Pseudomonadati</taxon>
        <taxon>Bacteroidota</taxon>
        <taxon>Flavobacteriia</taxon>
        <taxon>Flavobacteriales</taxon>
        <taxon>Flavobacteriaceae</taxon>
        <taxon>Aequorivita</taxon>
    </lineage>
</organism>
<protein>
    <submittedName>
        <fullName evidence="2">Uncharacterized protein</fullName>
    </submittedName>
</protein>
<sequence length="179" mass="21390">MHIGKPFNQLPKETYFELIENHKLYSDFNTLGLYRSLLENETLSMAERIEVRDFAHRFFQKTFDFLQLKDPDTFIKVSALGEELTEQEQRQRWQTVRENQQKILNGKQIKHRNFGAYSKHDCGLEYCPYNGMMVKQGSTLARSCMYFKSDENRNEKTNKAKRLKREGRNFKNNKNRFDG</sequence>
<proteinExistence type="predicted"/>
<evidence type="ECO:0000313" key="2">
    <source>
        <dbReference type="EMBL" id="MDN3724439.1"/>
    </source>
</evidence>